<keyword evidence="1" id="KW-0812">Transmembrane</keyword>
<protein>
    <submittedName>
        <fullName evidence="2">Uncharacterized protein</fullName>
    </submittedName>
</protein>
<organism evidence="2">
    <name type="scientific">Octopus bimaculoides</name>
    <name type="common">California two-spotted octopus</name>
    <dbReference type="NCBI Taxonomy" id="37653"/>
    <lineage>
        <taxon>Eukaryota</taxon>
        <taxon>Metazoa</taxon>
        <taxon>Spiralia</taxon>
        <taxon>Lophotrochozoa</taxon>
        <taxon>Mollusca</taxon>
        <taxon>Cephalopoda</taxon>
        <taxon>Coleoidea</taxon>
        <taxon>Octopodiformes</taxon>
        <taxon>Octopoda</taxon>
        <taxon>Incirrata</taxon>
        <taxon>Octopodidae</taxon>
        <taxon>Octopus</taxon>
    </lineage>
</organism>
<feature type="transmembrane region" description="Helical" evidence="1">
    <location>
        <begin position="126"/>
        <end position="146"/>
    </location>
</feature>
<proteinExistence type="predicted"/>
<name>A0A0L8HC99_OCTBM</name>
<dbReference type="AlphaFoldDB" id="A0A0L8HC99"/>
<accession>A0A0L8HC99</accession>
<feature type="transmembrane region" description="Helical" evidence="1">
    <location>
        <begin position="222"/>
        <end position="247"/>
    </location>
</feature>
<gene>
    <name evidence="2" type="ORF">OCBIM_22018708mg</name>
</gene>
<dbReference type="EMBL" id="KQ418658">
    <property type="protein sequence ID" value="KOF86390.1"/>
    <property type="molecule type" value="Genomic_DNA"/>
</dbReference>
<dbReference type="PANTHER" id="PTHR39074">
    <property type="entry name" value="AGAP007547-PA"/>
    <property type="match status" value="1"/>
</dbReference>
<dbReference type="OMA" id="HMYFNIT"/>
<dbReference type="STRING" id="37653.A0A0L8HC99"/>
<dbReference type="OrthoDB" id="10015560at2759"/>
<feature type="transmembrane region" description="Helical" evidence="1">
    <location>
        <begin position="295"/>
        <end position="312"/>
    </location>
</feature>
<keyword evidence="1" id="KW-1133">Transmembrane helix</keyword>
<evidence type="ECO:0000313" key="2">
    <source>
        <dbReference type="EMBL" id="KOF86390.1"/>
    </source>
</evidence>
<dbReference type="PANTHER" id="PTHR39074:SF1">
    <property type="entry name" value="AGAP007547-PA"/>
    <property type="match status" value="1"/>
</dbReference>
<keyword evidence="1" id="KW-0472">Membrane</keyword>
<feature type="transmembrane region" description="Helical" evidence="1">
    <location>
        <begin position="58"/>
        <end position="80"/>
    </location>
</feature>
<evidence type="ECO:0000256" key="1">
    <source>
        <dbReference type="SAM" id="Phobius"/>
    </source>
</evidence>
<feature type="transmembrane region" description="Helical" evidence="1">
    <location>
        <begin position="158"/>
        <end position="178"/>
    </location>
</feature>
<reference evidence="2" key="1">
    <citation type="submission" date="2015-07" db="EMBL/GenBank/DDBJ databases">
        <title>MeaNS - Measles Nucleotide Surveillance Program.</title>
        <authorList>
            <person name="Tran T."/>
            <person name="Druce J."/>
        </authorList>
    </citation>
    <scope>NUCLEOTIDE SEQUENCE</scope>
    <source>
        <strain evidence="2">UCB-OBI-ISO-001</strain>
        <tissue evidence="2">Gonad</tissue>
    </source>
</reference>
<sequence length="313" mass="37126">MWFNSLCKYLYEKMYNLSNHKTSSLNNRFQDYVERRLTKLHYQGCPPFDGIKKKALPFIFAVIFIILIPFLHIAVFYKLIWVPDKAPVDRSGCTCSCFDTVFRGAYENQGIILYKHIYFNATPQTFGVWIFTVFFVAITYESVKYIYSLIFSRIHVRWVMFSLFVINIYPHYYSWWSIFNYFNEDFYPYFYHHIYFMITEMIVTAIVLNMCDSRNSVTFKKIFFIICISTIHILLSGMDQFITHVIYAHGRTFQNVRNVALMIPDLAHFLVSCWKLVELYRSNDLPVSEYGYKEGVGLAFVFISVGTVFGKFL</sequence>
<feature type="transmembrane region" description="Helical" evidence="1">
    <location>
        <begin position="190"/>
        <end position="210"/>
    </location>
</feature>